<evidence type="ECO:0000313" key="1">
    <source>
        <dbReference type="EMBL" id="TNN62185.1"/>
    </source>
</evidence>
<evidence type="ECO:0000313" key="2">
    <source>
        <dbReference type="Proteomes" id="UP000314294"/>
    </source>
</evidence>
<proteinExistence type="predicted"/>
<accession>A0A4Z2HA87</accession>
<dbReference type="AlphaFoldDB" id="A0A4Z2HA87"/>
<protein>
    <submittedName>
        <fullName evidence="1">Uncharacterized protein</fullName>
    </submittedName>
</protein>
<sequence length="100" mass="11185">MVRCQTAEDFFAAIEEYLVALEEGAGSTALVPFRPPASRDKAPLLSTLIRTRGPIRRATRVISLRFPRSAAHHTHLVTGFRFRQDRGGRARFSANAFSEK</sequence>
<dbReference type="EMBL" id="SRLO01000299">
    <property type="protein sequence ID" value="TNN62185.1"/>
    <property type="molecule type" value="Genomic_DNA"/>
</dbReference>
<reference evidence="1 2" key="1">
    <citation type="submission" date="2019-03" db="EMBL/GenBank/DDBJ databases">
        <title>First draft genome of Liparis tanakae, snailfish: a comprehensive survey of snailfish specific genes.</title>
        <authorList>
            <person name="Kim W."/>
            <person name="Song I."/>
            <person name="Jeong J.-H."/>
            <person name="Kim D."/>
            <person name="Kim S."/>
            <person name="Ryu S."/>
            <person name="Song J.Y."/>
            <person name="Lee S.K."/>
        </authorList>
    </citation>
    <scope>NUCLEOTIDE SEQUENCE [LARGE SCALE GENOMIC DNA]</scope>
    <source>
        <tissue evidence="1">Muscle</tissue>
    </source>
</reference>
<comment type="caution">
    <text evidence="1">The sequence shown here is derived from an EMBL/GenBank/DDBJ whole genome shotgun (WGS) entry which is preliminary data.</text>
</comment>
<keyword evidence="2" id="KW-1185">Reference proteome</keyword>
<organism evidence="1 2">
    <name type="scientific">Liparis tanakae</name>
    <name type="common">Tanaka's snailfish</name>
    <dbReference type="NCBI Taxonomy" id="230148"/>
    <lineage>
        <taxon>Eukaryota</taxon>
        <taxon>Metazoa</taxon>
        <taxon>Chordata</taxon>
        <taxon>Craniata</taxon>
        <taxon>Vertebrata</taxon>
        <taxon>Euteleostomi</taxon>
        <taxon>Actinopterygii</taxon>
        <taxon>Neopterygii</taxon>
        <taxon>Teleostei</taxon>
        <taxon>Neoteleostei</taxon>
        <taxon>Acanthomorphata</taxon>
        <taxon>Eupercaria</taxon>
        <taxon>Perciformes</taxon>
        <taxon>Cottioidei</taxon>
        <taxon>Cottales</taxon>
        <taxon>Liparidae</taxon>
        <taxon>Liparis</taxon>
    </lineage>
</organism>
<dbReference type="Proteomes" id="UP000314294">
    <property type="component" value="Unassembled WGS sequence"/>
</dbReference>
<name>A0A4Z2HA87_9TELE</name>
<gene>
    <name evidence="1" type="ORF">EYF80_027565</name>
</gene>